<keyword evidence="3" id="KW-1185">Reference proteome</keyword>
<dbReference type="Proteomes" id="UP000245461">
    <property type="component" value="Unassembled WGS sequence"/>
</dbReference>
<evidence type="ECO:0000313" key="2">
    <source>
        <dbReference type="EMBL" id="PWR18144.1"/>
    </source>
</evidence>
<feature type="signal peptide" evidence="1">
    <location>
        <begin position="1"/>
        <end position="29"/>
    </location>
</feature>
<dbReference type="NCBIfam" id="TIGR01451">
    <property type="entry name" value="B_ant_repeat"/>
    <property type="match status" value="1"/>
</dbReference>
<evidence type="ECO:0008006" key="4">
    <source>
        <dbReference type="Google" id="ProtNLM"/>
    </source>
</evidence>
<accession>A0A317DUT0</accession>
<protein>
    <recommendedName>
        <fullName evidence="4">DUF11 domain-containing protein</fullName>
    </recommendedName>
</protein>
<evidence type="ECO:0000313" key="3">
    <source>
        <dbReference type="Proteomes" id="UP000245461"/>
    </source>
</evidence>
<dbReference type="InterPro" id="IPR047589">
    <property type="entry name" value="DUF11_rpt"/>
</dbReference>
<evidence type="ECO:0000256" key="1">
    <source>
        <dbReference type="SAM" id="SignalP"/>
    </source>
</evidence>
<dbReference type="AlphaFoldDB" id="A0A317DUT0"/>
<feature type="chain" id="PRO_5016419789" description="DUF11 domain-containing protein" evidence="1">
    <location>
        <begin position="30"/>
        <end position="187"/>
    </location>
</feature>
<gene>
    <name evidence="2" type="ORF">DKG74_20085</name>
</gene>
<comment type="caution">
    <text evidence="2">The sequence shown here is derived from an EMBL/GenBank/DDBJ whole genome shotgun (WGS) entry which is preliminary data.</text>
</comment>
<reference evidence="2 3" key="1">
    <citation type="submission" date="2018-05" db="EMBL/GenBank/DDBJ databases">
        <title>Zavarzinia sp. HR-AS.</title>
        <authorList>
            <person name="Lee Y."/>
            <person name="Jeon C.O."/>
        </authorList>
    </citation>
    <scope>NUCLEOTIDE SEQUENCE [LARGE SCALE GENOMIC DNA]</scope>
    <source>
        <strain evidence="2 3">HR-AS</strain>
    </source>
</reference>
<proteinExistence type="predicted"/>
<organism evidence="2 3">
    <name type="scientific">Zavarzinia aquatilis</name>
    <dbReference type="NCBI Taxonomy" id="2211142"/>
    <lineage>
        <taxon>Bacteria</taxon>
        <taxon>Pseudomonadati</taxon>
        <taxon>Pseudomonadota</taxon>
        <taxon>Alphaproteobacteria</taxon>
        <taxon>Rhodospirillales</taxon>
        <taxon>Zavarziniaceae</taxon>
        <taxon>Zavarzinia</taxon>
    </lineage>
</organism>
<dbReference type="EMBL" id="QGLE01000017">
    <property type="protein sequence ID" value="PWR18144.1"/>
    <property type="molecule type" value="Genomic_DNA"/>
</dbReference>
<sequence>MAYVRWLGRAVFVLAMTCASSEMVSTAAAQSGSATGGAEFSVVPPESPVKVTLTAWLVTTDAKGEDVYAPAETARPGDLIEYRVESVNESGKPLKGQVLNLPIPPGTTYVGGSASPAAVQASIDGGKTFAPVPLMREVAKPGGGTEKIQVPVTEYRALRWVVGIQAPGQRAHVKARIKVDGASGETP</sequence>
<name>A0A317DUT0_9PROT</name>
<keyword evidence="1" id="KW-0732">Signal</keyword>